<dbReference type="Pfam" id="PF05050">
    <property type="entry name" value="Methyltransf_21"/>
    <property type="match status" value="1"/>
</dbReference>
<keyword evidence="2" id="KW-0489">Methyltransferase</keyword>
<gene>
    <name evidence="2" type="ORF">NE863_09700</name>
</gene>
<evidence type="ECO:0000313" key="2">
    <source>
        <dbReference type="EMBL" id="USJ25217.1"/>
    </source>
</evidence>
<dbReference type="GO" id="GO:0008168">
    <property type="term" value="F:methyltransferase activity"/>
    <property type="evidence" value="ECO:0007669"/>
    <property type="project" value="UniProtKB-KW"/>
</dbReference>
<evidence type="ECO:0000313" key="3">
    <source>
        <dbReference type="Proteomes" id="UP001055460"/>
    </source>
</evidence>
<accession>A0A9Q8YA58</accession>
<dbReference type="PANTHER" id="PTHR34203">
    <property type="entry name" value="METHYLTRANSFERASE, FKBM FAMILY PROTEIN"/>
    <property type="match status" value="1"/>
</dbReference>
<proteinExistence type="predicted"/>
<dbReference type="RefSeq" id="WP_110818630.1">
    <property type="nucleotide sequence ID" value="NZ_CP098807.1"/>
</dbReference>
<dbReference type="NCBIfam" id="TIGR01444">
    <property type="entry name" value="fkbM_fam"/>
    <property type="match status" value="1"/>
</dbReference>
<keyword evidence="2" id="KW-0808">Transferase</keyword>
<evidence type="ECO:0000259" key="1">
    <source>
        <dbReference type="Pfam" id="PF05050"/>
    </source>
</evidence>
<dbReference type="InterPro" id="IPR052514">
    <property type="entry name" value="SAM-dependent_MTase"/>
</dbReference>
<dbReference type="Gene3D" id="3.40.50.150">
    <property type="entry name" value="Vaccinia Virus protein VP39"/>
    <property type="match status" value="1"/>
</dbReference>
<dbReference type="AlphaFoldDB" id="A0A9Q8YA58"/>
<dbReference type="PANTHER" id="PTHR34203:SF15">
    <property type="entry name" value="SLL1173 PROTEIN"/>
    <property type="match status" value="1"/>
</dbReference>
<organism evidence="2 3">
    <name type="scientific">Ensifer adhaerens</name>
    <name type="common">Sinorhizobium morelense</name>
    <dbReference type="NCBI Taxonomy" id="106592"/>
    <lineage>
        <taxon>Bacteria</taxon>
        <taxon>Pseudomonadati</taxon>
        <taxon>Pseudomonadota</taxon>
        <taxon>Alphaproteobacteria</taxon>
        <taxon>Hyphomicrobiales</taxon>
        <taxon>Rhizobiaceae</taxon>
        <taxon>Sinorhizobium/Ensifer group</taxon>
        <taxon>Ensifer</taxon>
    </lineage>
</organism>
<dbReference type="Proteomes" id="UP001055460">
    <property type="component" value="Chromosome"/>
</dbReference>
<dbReference type="SUPFAM" id="SSF53335">
    <property type="entry name" value="S-adenosyl-L-methionine-dependent methyltransferases"/>
    <property type="match status" value="1"/>
</dbReference>
<dbReference type="InterPro" id="IPR029063">
    <property type="entry name" value="SAM-dependent_MTases_sf"/>
</dbReference>
<dbReference type="InterPro" id="IPR006342">
    <property type="entry name" value="FkbM_mtfrase"/>
</dbReference>
<feature type="domain" description="Methyltransferase FkbM" evidence="1">
    <location>
        <begin position="60"/>
        <end position="230"/>
    </location>
</feature>
<dbReference type="EMBL" id="CP098807">
    <property type="protein sequence ID" value="USJ25217.1"/>
    <property type="molecule type" value="Genomic_DNA"/>
</dbReference>
<name>A0A9Q8YA58_ENSAD</name>
<dbReference type="OrthoDB" id="5679686at2"/>
<reference evidence="2" key="1">
    <citation type="submission" date="2022-06" db="EMBL/GenBank/DDBJ databases">
        <title>Physiological and biochemical characterization and genomic elucidation of a strain of the genus Ensifer adhaerens M8 that combines arsenic oxidation and chromium reduction.</title>
        <authorList>
            <person name="Li X."/>
            <person name="Yu c."/>
        </authorList>
    </citation>
    <scope>NUCLEOTIDE SEQUENCE</scope>
    <source>
        <strain evidence="2">M8</strain>
    </source>
</reference>
<sequence>MSLDSLSIQEFDGCRFFCGDNNKIERELKKGRNFFGEYHYDFTNFAVVKRLVALGHICLDIGANIGVYSNVFAHLSGDASNVHAFEPVRHIRHKLLANAKLNGHSGLNVNDFALGDAETNMTMFQIKQGHIRGGVSSLLQNDTYKQLGAENYDEVEVVVTLLDSYVENRNLRSVDFMKIDVEGFEMNVLRGGRKTVERHRPFVLLELDFERHGAAVGKEMKDYFFSLGYQAFEPETTKTSPFTHRKLSFVPYDFSDSPRRRNILLVP</sequence>
<protein>
    <submittedName>
        <fullName evidence="2">FkbM family methyltransferase</fullName>
    </submittedName>
</protein>
<dbReference type="GO" id="GO:0032259">
    <property type="term" value="P:methylation"/>
    <property type="evidence" value="ECO:0007669"/>
    <property type="project" value="UniProtKB-KW"/>
</dbReference>